<dbReference type="InterPro" id="IPR013320">
    <property type="entry name" value="ConA-like_dom_sf"/>
</dbReference>
<proteinExistence type="inferred from homology"/>
<dbReference type="InterPro" id="IPR050258">
    <property type="entry name" value="Leguminous_Lectin"/>
</dbReference>
<dbReference type="Pfam" id="PF00139">
    <property type="entry name" value="Lectin_legB"/>
    <property type="match status" value="1"/>
</dbReference>
<comment type="caution">
    <text evidence="5">The sequence shown here is derived from an EMBL/GenBank/DDBJ whole genome shotgun (WGS) entry which is preliminary data.</text>
</comment>
<dbReference type="InterPro" id="IPR000985">
    <property type="entry name" value="Lectin_LegA_CS"/>
</dbReference>
<dbReference type="SUPFAM" id="SSF49899">
    <property type="entry name" value="Concanavalin A-like lectins/glucanases"/>
    <property type="match status" value="1"/>
</dbReference>
<feature type="compositionally biased region" description="Polar residues" evidence="3">
    <location>
        <begin position="232"/>
        <end position="243"/>
    </location>
</feature>
<keyword evidence="6" id="KW-1185">Reference proteome</keyword>
<feature type="domain" description="Legume lectin" evidence="4">
    <location>
        <begin position="33"/>
        <end position="218"/>
    </location>
</feature>
<dbReference type="Gene3D" id="2.60.120.200">
    <property type="match status" value="1"/>
</dbReference>
<dbReference type="PANTHER" id="PTHR32401:SF49">
    <property type="entry name" value="OS10G0129200 PROTEIN"/>
    <property type="match status" value="1"/>
</dbReference>
<evidence type="ECO:0000256" key="3">
    <source>
        <dbReference type="SAM" id="MobiDB-lite"/>
    </source>
</evidence>
<protein>
    <recommendedName>
        <fullName evidence="4">Legume lectin domain-containing protein</fullName>
    </recommendedName>
</protein>
<dbReference type="CDD" id="cd06899">
    <property type="entry name" value="lectin_legume_LecRK_Arcelin_ConA"/>
    <property type="match status" value="1"/>
</dbReference>
<gene>
    <name evidence="5" type="ORF">GH714_040586</name>
</gene>
<feature type="region of interest" description="Disordered" evidence="3">
    <location>
        <begin position="217"/>
        <end position="243"/>
    </location>
</feature>
<organism evidence="5 6">
    <name type="scientific">Hevea brasiliensis</name>
    <name type="common">Para rubber tree</name>
    <name type="synonym">Siphonia brasiliensis</name>
    <dbReference type="NCBI Taxonomy" id="3981"/>
    <lineage>
        <taxon>Eukaryota</taxon>
        <taxon>Viridiplantae</taxon>
        <taxon>Streptophyta</taxon>
        <taxon>Embryophyta</taxon>
        <taxon>Tracheophyta</taxon>
        <taxon>Spermatophyta</taxon>
        <taxon>Magnoliopsida</taxon>
        <taxon>eudicotyledons</taxon>
        <taxon>Gunneridae</taxon>
        <taxon>Pentapetalae</taxon>
        <taxon>rosids</taxon>
        <taxon>fabids</taxon>
        <taxon>Malpighiales</taxon>
        <taxon>Euphorbiaceae</taxon>
        <taxon>Crotonoideae</taxon>
        <taxon>Micrandreae</taxon>
        <taxon>Hevea</taxon>
    </lineage>
</organism>
<sequence length="243" mass="27078">MQRLIVVGLACAHPNHSHRPSIREALDILNAKFYPWDKASGNLTDFHAPLSFSIDSHNNKVFGDGLAFFLAPVQFPAAREAGGGLGLARENHTSKWPFLAIEFDSFSNSWDPPSKHVGIDINSVISNATSAWLSSIEDGRKIYASIKYDSILKSLRVTFTGYISNQKIEQRLDYHVDLRDFLPEWVTVGFSVATGETFEKHVLYSLYFTSSLQTNDKPATPPIDNAPRINIPTDSTPPDRSNK</sequence>
<accession>A0A6A6L7H7</accession>
<comment type="similarity">
    <text evidence="1">Belongs to the leguminous lectin family.</text>
</comment>
<evidence type="ECO:0000313" key="6">
    <source>
        <dbReference type="Proteomes" id="UP000467840"/>
    </source>
</evidence>
<dbReference type="PANTHER" id="PTHR32401">
    <property type="entry name" value="CONCANAVALIN A-LIKE LECTIN FAMILY PROTEIN"/>
    <property type="match status" value="1"/>
</dbReference>
<evidence type="ECO:0000313" key="5">
    <source>
        <dbReference type="EMBL" id="KAF2296547.1"/>
    </source>
</evidence>
<dbReference type="GO" id="GO:0030246">
    <property type="term" value="F:carbohydrate binding"/>
    <property type="evidence" value="ECO:0007669"/>
    <property type="project" value="UniProtKB-KW"/>
</dbReference>
<dbReference type="AlphaFoldDB" id="A0A6A6L7H7"/>
<evidence type="ECO:0000256" key="1">
    <source>
        <dbReference type="ARBA" id="ARBA00007606"/>
    </source>
</evidence>
<evidence type="ECO:0000259" key="4">
    <source>
        <dbReference type="Pfam" id="PF00139"/>
    </source>
</evidence>
<name>A0A6A6L7H7_HEVBR</name>
<dbReference type="InterPro" id="IPR001220">
    <property type="entry name" value="Legume_lectin_dom"/>
</dbReference>
<keyword evidence="2" id="KW-0430">Lectin</keyword>
<reference evidence="5 6" key="1">
    <citation type="journal article" date="2020" name="Mol. Plant">
        <title>The Chromosome-Based Rubber Tree Genome Provides New Insights into Spurge Genome Evolution and Rubber Biosynthesis.</title>
        <authorList>
            <person name="Liu J."/>
            <person name="Shi C."/>
            <person name="Shi C.C."/>
            <person name="Li W."/>
            <person name="Zhang Q.J."/>
            <person name="Zhang Y."/>
            <person name="Li K."/>
            <person name="Lu H.F."/>
            <person name="Shi C."/>
            <person name="Zhu S.T."/>
            <person name="Xiao Z.Y."/>
            <person name="Nan H."/>
            <person name="Yue Y."/>
            <person name="Zhu X.G."/>
            <person name="Wu Y."/>
            <person name="Hong X.N."/>
            <person name="Fan G.Y."/>
            <person name="Tong Y."/>
            <person name="Zhang D."/>
            <person name="Mao C.L."/>
            <person name="Liu Y.L."/>
            <person name="Hao S.J."/>
            <person name="Liu W.Q."/>
            <person name="Lv M.Q."/>
            <person name="Zhang H.B."/>
            <person name="Liu Y."/>
            <person name="Hu-Tang G.R."/>
            <person name="Wang J.P."/>
            <person name="Wang J.H."/>
            <person name="Sun Y.H."/>
            <person name="Ni S.B."/>
            <person name="Chen W.B."/>
            <person name="Zhang X.C."/>
            <person name="Jiao Y.N."/>
            <person name="Eichler E.E."/>
            <person name="Li G.H."/>
            <person name="Liu X."/>
            <person name="Gao L.Z."/>
        </authorList>
    </citation>
    <scope>NUCLEOTIDE SEQUENCE [LARGE SCALE GENOMIC DNA]</scope>
    <source>
        <strain evidence="6">cv. GT1</strain>
        <tissue evidence="5">Leaf</tissue>
    </source>
</reference>
<dbReference type="Proteomes" id="UP000467840">
    <property type="component" value="Chromosome 7"/>
</dbReference>
<dbReference type="PROSITE" id="PS00308">
    <property type="entry name" value="LECTIN_LEGUME_ALPHA"/>
    <property type="match status" value="1"/>
</dbReference>
<dbReference type="EMBL" id="JAAGAX010000013">
    <property type="protein sequence ID" value="KAF2296547.1"/>
    <property type="molecule type" value="Genomic_DNA"/>
</dbReference>
<evidence type="ECO:0000256" key="2">
    <source>
        <dbReference type="ARBA" id="ARBA00022734"/>
    </source>
</evidence>